<feature type="domain" description="Endonuclease/exonuclease/phosphatase" evidence="9">
    <location>
        <begin position="53"/>
        <end position="308"/>
    </location>
</feature>
<dbReference type="Proteomes" id="UP000005933">
    <property type="component" value="Unassembled WGS sequence"/>
</dbReference>
<protein>
    <submittedName>
        <fullName evidence="10">Exodeoxyribonuclease III</fullName>
        <ecNumber evidence="10">3.1.11.2</ecNumber>
    </submittedName>
</protein>
<keyword evidence="5 7" id="KW-0460">Magnesium</keyword>
<proteinExistence type="inferred from homology"/>
<dbReference type="EMBL" id="AAKL01000002">
    <property type="protein sequence ID" value="EAP74661.1"/>
    <property type="molecule type" value="Genomic_DNA"/>
</dbReference>
<feature type="active site" description="Proton donor/acceptor" evidence="6">
    <location>
        <position position="207"/>
    </location>
</feature>
<dbReference type="PANTHER" id="PTHR43250">
    <property type="entry name" value="EXODEOXYRIBONUCLEASE III"/>
    <property type="match status" value="1"/>
</dbReference>
<dbReference type="InterPro" id="IPR020848">
    <property type="entry name" value="AP_endonuclease_F1_CS"/>
</dbReference>
<evidence type="ECO:0000256" key="5">
    <source>
        <dbReference type="ARBA" id="ARBA00022842"/>
    </source>
</evidence>
<dbReference type="NCBIfam" id="TIGR00195">
    <property type="entry name" value="exoDNase_III"/>
    <property type="match status" value="1"/>
</dbReference>
<dbReference type="InterPro" id="IPR036691">
    <property type="entry name" value="Endo/exonu/phosph_ase_sf"/>
</dbReference>
<evidence type="ECO:0000256" key="1">
    <source>
        <dbReference type="ARBA" id="ARBA00001936"/>
    </source>
</evidence>
<reference evidence="10 11" key="1">
    <citation type="journal article" date="2006" name="Mol. Plant Microbe Interact.">
        <title>Identification of open reading frames unique to a select agent: Ralstonia solanacearum race 3 biovar 2.</title>
        <authorList>
            <person name="Gabriel D.W."/>
            <person name="Allen C."/>
            <person name="Schell M."/>
            <person name="Denny T.P."/>
            <person name="Greenberg J.T."/>
            <person name="Duan Y.P."/>
            <person name="Flores-Cruz Z."/>
            <person name="Huang Q."/>
            <person name="Clifford J.M."/>
            <person name="Presting G."/>
            <person name="Gonzalez E.T."/>
            <person name="Reddy J."/>
            <person name="Elphinstone J."/>
            <person name="Swanson J."/>
            <person name="Yao J."/>
            <person name="Mulholland V."/>
            <person name="Liu L."/>
            <person name="Farmerie W."/>
            <person name="Patnaikuni M."/>
            <person name="Balogh B."/>
            <person name="Norman D."/>
            <person name="Alvarez A."/>
            <person name="Castillo J.A."/>
            <person name="Jones J."/>
            <person name="Saddler G."/>
            <person name="Walunas T."/>
            <person name="Zhukov A."/>
            <person name="Mikhailova N."/>
        </authorList>
    </citation>
    <scope>NUCLEOTIDE SEQUENCE [LARGE SCALE GENOMIC DNA]</scope>
    <source>
        <strain evidence="10 11">UW551</strain>
    </source>
</reference>
<name>A0AB33VIL3_RALSU</name>
<dbReference type="InterPro" id="IPR037493">
    <property type="entry name" value="ExoIII-like"/>
</dbReference>
<feature type="binding site" evidence="7">
    <location>
        <position position="209"/>
    </location>
    <ligand>
        <name>Mg(2+)</name>
        <dbReference type="ChEBI" id="CHEBI:18420"/>
        <label>1</label>
    </ligand>
</feature>
<keyword evidence="3 7" id="KW-0479">Metal-binding</keyword>
<comment type="cofactor">
    <cofactor evidence="7">
        <name>Mg(2+)</name>
        <dbReference type="ChEBI" id="CHEBI:18420"/>
    </cofactor>
    <cofactor evidence="7">
        <name>Mn(2+)</name>
        <dbReference type="ChEBI" id="CHEBI:29035"/>
    </cofactor>
    <text evidence="7">Probably binds two magnesium or manganese ions per subunit.</text>
</comment>
<accession>A0AB33VIL3</accession>
<gene>
    <name evidence="10" type="ORF">RRSL_04519</name>
</gene>
<dbReference type="InterPro" id="IPR004808">
    <property type="entry name" value="AP_endonuc_1"/>
</dbReference>
<dbReference type="GO" id="GO:0008311">
    <property type="term" value="F:double-stranded DNA 3'-5' DNA exonuclease activity"/>
    <property type="evidence" value="ECO:0007669"/>
    <property type="project" value="UniProtKB-EC"/>
</dbReference>
<feature type="active site" description="Proton acceptor" evidence="6">
    <location>
        <position position="308"/>
    </location>
</feature>
<keyword evidence="7" id="KW-0464">Manganese</keyword>
<dbReference type="Gene3D" id="3.60.10.10">
    <property type="entry name" value="Endonuclease/exonuclease/phosphatase"/>
    <property type="match status" value="1"/>
</dbReference>
<feature type="site" description="Important for catalytic activity" evidence="8">
    <location>
        <position position="278"/>
    </location>
</feature>
<feature type="binding site" evidence="7">
    <location>
        <position position="88"/>
    </location>
    <ligand>
        <name>Mg(2+)</name>
        <dbReference type="ChEBI" id="CHEBI:18420"/>
        <label>1</label>
    </ligand>
</feature>
<evidence type="ECO:0000256" key="4">
    <source>
        <dbReference type="ARBA" id="ARBA00022801"/>
    </source>
</evidence>
<dbReference type="Pfam" id="PF03372">
    <property type="entry name" value="Exo_endo_phos"/>
    <property type="match status" value="1"/>
</dbReference>
<comment type="similarity">
    <text evidence="2">Belongs to the DNA repair enzymes AP/ExoA family.</text>
</comment>
<evidence type="ECO:0000313" key="11">
    <source>
        <dbReference type="Proteomes" id="UP000005933"/>
    </source>
</evidence>
<evidence type="ECO:0000256" key="8">
    <source>
        <dbReference type="PIRSR" id="PIRSR604808-3"/>
    </source>
</evidence>
<evidence type="ECO:0000313" key="10">
    <source>
        <dbReference type="EMBL" id="EAP74661.1"/>
    </source>
</evidence>
<feature type="binding site" evidence="7">
    <location>
        <position position="207"/>
    </location>
    <ligand>
        <name>Mg(2+)</name>
        <dbReference type="ChEBI" id="CHEBI:18420"/>
        <label>1</label>
    </ligand>
</feature>
<feature type="binding site" evidence="7">
    <location>
        <position position="307"/>
    </location>
    <ligand>
        <name>Mg(2+)</name>
        <dbReference type="ChEBI" id="CHEBI:18420"/>
        <label>1</label>
    </ligand>
</feature>
<keyword evidence="4 10" id="KW-0378">Hydrolase</keyword>
<comment type="cofactor">
    <cofactor evidence="1">
        <name>Mn(2+)</name>
        <dbReference type="ChEBI" id="CHEBI:29035"/>
    </cofactor>
</comment>
<feature type="site" description="Interaction with DNA substrate" evidence="8">
    <location>
        <position position="308"/>
    </location>
</feature>
<dbReference type="PROSITE" id="PS51435">
    <property type="entry name" value="AP_NUCLEASE_F1_4"/>
    <property type="match status" value="1"/>
</dbReference>
<sequence>MLPCDRCSSIYRMSAAAGRLPAAWWHNSARSGRRCTGIAVVFFARTDFPMRVATWNVNSLKVRLPHVLQWLGEREADATPIDLLCLQELKLPDDRYPLAELDAAGYASLFTGQKTYNGVAILARKAAMPEGRDVIKNIPGFADEQQRIVAATYDVAGGPVRVISAYFPNGQALDSDKMVYKMRWLAALQDWLKTEMDAHPRLMLLGDFNIAPDDRDVHDPKKWEGMNLVSPEERAAFRALESAGLVDAFRMFEQADKLFSWWDYRLFAFKRNAGLRIDHILLSPELAQRCESCHIDRVPRGWEQPSDHTPVVAALRNA</sequence>
<evidence type="ECO:0000256" key="2">
    <source>
        <dbReference type="ARBA" id="ARBA00007092"/>
    </source>
</evidence>
<feature type="active site" evidence="6">
    <location>
        <position position="166"/>
    </location>
</feature>
<dbReference type="CDD" id="cd09086">
    <property type="entry name" value="ExoIII-like_AP-endo"/>
    <property type="match status" value="1"/>
</dbReference>
<dbReference type="GO" id="GO:0004519">
    <property type="term" value="F:endonuclease activity"/>
    <property type="evidence" value="ECO:0007669"/>
    <property type="project" value="InterPro"/>
</dbReference>
<evidence type="ECO:0000256" key="3">
    <source>
        <dbReference type="ARBA" id="ARBA00022723"/>
    </source>
</evidence>
<dbReference type="InterPro" id="IPR005135">
    <property type="entry name" value="Endo/exonuclease/phosphatase"/>
</dbReference>
<feature type="binding site" evidence="7">
    <location>
        <position position="56"/>
    </location>
    <ligand>
        <name>Mg(2+)</name>
        <dbReference type="ChEBI" id="CHEBI:18420"/>
        <label>1</label>
    </ligand>
</feature>
<evidence type="ECO:0000256" key="6">
    <source>
        <dbReference type="PIRSR" id="PIRSR604808-1"/>
    </source>
</evidence>
<evidence type="ECO:0000256" key="7">
    <source>
        <dbReference type="PIRSR" id="PIRSR604808-2"/>
    </source>
</evidence>
<evidence type="ECO:0000259" key="9">
    <source>
        <dbReference type="Pfam" id="PF03372"/>
    </source>
</evidence>
<comment type="caution">
    <text evidence="10">The sequence shown here is derived from an EMBL/GenBank/DDBJ whole genome shotgun (WGS) entry which is preliminary data.</text>
</comment>
<feature type="binding site" evidence="7">
    <location>
        <position position="308"/>
    </location>
    <ligand>
        <name>Mg(2+)</name>
        <dbReference type="ChEBI" id="CHEBI:18420"/>
        <label>1</label>
    </ligand>
</feature>
<dbReference type="GO" id="GO:0006281">
    <property type="term" value="P:DNA repair"/>
    <property type="evidence" value="ECO:0007669"/>
    <property type="project" value="InterPro"/>
</dbReference>
<dbReference type="GO" id="GO:0046872">
    <property type="term" value="F:metal ion binding"/>
    <property type="evidence" value="ECO:0007669"/>
    <property type="project" value="UniProtKB-KW"/>
</dbReference>
<dbReference type="NCBIfam" id="TIGR00633">
    <property type="entry name" value="xth"/>
    <property type="match status" value="1"/>
</dbReference>
<organism evidence="10 11">
    <name type="scientific">Ralstonia solanacearum (strain UW551)</name>
    <dbReference type="NCBI Taxonomy" id="342110"/>
    <lineage>
        <taxon>Bacteria</taxon>
        <taxon>Pseudomonadati</taxon>
        <taxon>Pseudomonadota</taxon>
        <taxon>Betaproteobacteria</taxon>
        <taxon>Burkholderiales</taxon>
        <taxon>Burkholderiaceae</taxon>
        <taxon>Ralstonia</taxon>
        <taxon>Ralstonia solanacearum species complex</taxon>
    </lineage>
</organism>
<dbReference type="AlphaFoldDB" id="A0AB33VIL3"/>
<dbReference type="PROSITE" id="PS00728">
    <property type="entry name" value="AP_NUCLEASE_F1_3"/>
    <property type="match status" value="1"/>
</dbReference>
<feature type="site" description="Transition state stabilizer" evidence="8">
    <location>
        <position position="209"/>
    </location>
</feature>
<dbReference type="SUPFAM" id="SSF56219">
    <property type="entry name" value="DNase I-like"/>
    <property type="match status" value="1"/>
</dbReference>
<dbReference type="EC" id="3.1.11.2" evidence="10"/>
<dbReference type="PANTHER" id="PTHR43250:SF2">
    <property type="entry name" value="EXODEOXYRIBONUCLEASE III"/>
    <property type="match status" value="1"/>
</dbReference>
<dbReference type="GO" id="GO:0003677">
    <property type="term" value="F:DNA binding"/>
    <property type="evidence" value="ECO:0007669"/>
    <property type="project" value="InterPro"/>
</dbReference>